<reference evidence="2 3" key="1">
    <citation type="journal article" date="2016" name="Int. J. Syst. Evol. Microbiol.">
        <title>Arsenicitalea aurantiaca gen. nov., sp. nov., a new member of the family Hyphomicrobiaceae, isolated from high-arsenic sediment.</title>
        <authorList>
            <person name="Mu Y."/>
            <person name="Zhou L."/>
            <person name="Zeng X.C."/>
            <person name="Liu L."/>
            <person name="Pan Y."/>
            <person name="Chen X."/>
            <person name="Wang J."/>
            <person name="Li S."/>
            <person name="Li W.J."/>
            <person name="Wang Y."/>
        </authorList>
    </citation>
    <scope>NUCLEOTIDE SEQUENCE [LARGE SCALE GENOMIC DNA]</scope>
    <source>
        <strain evidence="2 3">42-50</strain>
    </source>
</reference>
<evidence type="ECO:0000313" key="2">
    <source>
        <dbReference type="EMBL" id="RUT32839.1"/>
    </source>
</evidence>
<dbReference type="PROSITE" id="PS51318">
    <property type="entry name" value="TAT"/>
    <property type="match status" value="1"/>
</dbReference>
<name>A0A433XFG3_9HYPH</name>
<dbReference type="RefSeq" id="WP_127187796.1">
    <property type="nucleotide sequence ID" value="NZ_RZNJ01000002.1"/>
</dbReference>
<feature type="chain" id="PRO_5019129469" description="DUF1794 domain-containing protein" evidence="1">
    <location>
        <begin position="25"/>
        <end position="174"/>
    </location>
</feature>
<dbReference type="InterPro" id="IPR006311">
    <property type="entry name" value="TAT_signal"/>
</dbReference>
<dbReference type="Proteomes" id="UP000281547">
    <property type="component" value="Unassembled WGS sequence"/>
</dbReference>
<dbReference type="AlphaFoldDB" id="A0A433XFG3"/>
<keyword evidence="1" id="KW-0732">Signal</keyword>
<evidence type="ECO:0000256" key="1">
    <source>
        <dbReference type="SAM" id="SignalP"/>
    </source>
</evidence>
<keyword evidence="3" id="KW-1185">Reference proteome</keyword>
<gene>
    <name evidence="2" type="ORF">EMQ25_06780</name>
</gene>
<dbReference type="EMBL" id="RZNJ01000002">
    <property type="protein sequence ID" value="RUT32839.1"/>
    <property type="molecule type" value="Genomic_DNA"/>
</dbReference>
<evidence type="ECO:0000313" key="3">
    <source>
        <dbReference type="Proteomes" id="UP000281547"/>
    </source>
</evidence>
<protein>
    <recommendedName>
        <fullName evidence="4">DUF1794 domain-containing protein</fullName>
    </recommendedName>
</protein>
<proteinExistence type="predicted"/>
<sequence>MIEPRQLMRAAALAGILAVSGGQAVPVAAAPADVALLKSYVGEWRGRGQMRGANTETVVCRLSLTEGNQDRVNYNGRCTLAGANLSIAGTLAYVDANRRFEAVMSSNTAFQGVAIGRKQGNNLVFNLRERDTSEGNDMTITSNITLSGSQISVDFNVVDAKSGSTVSARVPFSK</sequence>
<dbReference type="OrthoDB" id="7946953at2"/>
<evidence type="ECO:0008006" key="4">
    <source>
        <dbReference type="Google" id="ProtNLM"/>
    </source>
</evidence>
<organism evidence="2 3">
    <name type="scientific">Arsenicitalea aurantiaca</name>
    <dbReference type="NCBI Taxonomy" id="1783274"/>
    <lineage>
        <taxon>Bacteria</taxon>
        <taxon>Pseudomonadati</taxon>
        <taxon>Pseudomonadota</taxon>
        <taxon>Alphaproteobacteria</taxon>
        <taxon>Hyphomicrobiales</taxon>
        <taxon>Devosiaceae</taxon>
        <taxon>Arsenicitalea</taxon>
    </lineage>
</organism>
<comment type="caution">
    <text evidence="2">The sequence shown here is derived from an EMBL/GenBank/DDBJ whole genome shotgun (WGS) entry which is preliminary data.</text>
</comment>
<accession>A0A433XFG3</accession>
<feature type="signal peptide" evidence="1">
    <location>
        <begin position="1"/>
        <end position="24"/>
    </location>
</feature>